<name>A0A9N8DUN6_9STRA</name>
<gene>
    <name evidence="1" type="ORF">SEMRO_385_G131660.1</name>
</gene>
<sequence>MVAFEIPNPFPSRNFQGEYDRLLRYVNAVNHGEFERAVDSLLEQAATVDQGENRAAALAIQRCRRGGKTFMLHAVASMLQKDSRVTDSGMIVLFVSLTSLSGYNLDEDAYTAILSRIAWELSGREPRFRLFAQKYDDFGAVDEWVTNPENRVLLLVDELNVIPHAAGRYTDLSSLLDVFIQQEGCALLYSTHQRETADLLRGRTPTNYSLTSTLSKRPHLWLPIPRITGEGCLRGMLQSPNEQLSFWSAVLRGRLPALLVLKPEFIPSYAEDIYADVNDTAMLKEERKRCLAAVITGDIGDIPNGRGLFRAYSYMSERFTSKLSSKPRFAWPPFMVAQAAVLGKAYSLLRTTLESPCVDEAKAFVAMTQLAVLVRLVSEKEHELVPHNPSISDSLEETEMFHIAAEAKTLAAVVEQVSIRFHNTNVLQVVAVPLFASFPTYDFFLLHFDKEGGTWNVAAGYQCKMGTENPSEDAWQEVPLSVWLEGKCRRYRVEADGRQVAAKKHRGWFMMGESKQADMLGISVAEALPQDSAPGLGTSSSVVCRAETLWNSQKESAMERFAKKRKTEDV</sequence>
<dbReference type="Proteomes" id="UP001153069">
    <property type="component" value="Unassembled WGS sequence"/>
</dbReference>
<evidence type="ECO:0000313" key="2">
    <source>
        <dbReference type="Proteomes" id="UP001153069"/>
    </source>
</evidence>
<dbReference type="OrthoDB" id="52424at2759"/>
<evidence type="ECO:0000313" key="1">
    <source>
        <dbReference type="EMBL" id="CAB9509327.1"/>
    </source>
</evidence>
<proteinExistence type="predicted"/>
<organism evidence="1 2">
    <name type="scientific">Seminavis robusta</name>
    <dbReference type="NCBI Taxonomy" id="568900"/>
    <lineage>
        <taxon>Eukaryota</taxon>
        <taxon>Sar</taxon>
        <taxon>Stramenopiles</taxon>
        <taxon>Ochrophyta</taxon>
        <taxon>Bacillariophyta</taxon>
        <taxon>Bacillariophyceae</taxon>
        <taxon>Bacillariophycidae</taxon>
        <taxon>Naviculales</taxon>
        <taxon>Naviculaceae</taxon>
        <taxon>Seminavis</taxon>
    </lineage>
</organism>
<keyword evidence="2" id="KW-1185">Reference proteome</keyword>
<reference evidence="1" key="1">
    <citation type="submission" date="2020-06" db="EMBL/GenBank/DDBJ databases">
        <authorList>
            <consortium name="Plant Systems Biology data submission"/>
        </authorList>
    </citation>
    <scope>NUCLEOTIDE SEQUENCE</scope>
    <source>
        <strain evidence="1">D6</strain>
    </source>
</reference>
<comment type="caution">
    <text evidence="1">The sequence shown here is derived from an EMBL/GenBank/DDBJ whole genome shotgun (WGS) entry which is preliminary data.</text>
</comment>
<accession>A0A9N8DUN6</accession>
<dbReference type="EMBL" id="CAICTM010000384">
    <property type="protein sequence ID" value="CAB9509327.1"/>
    <property type="molecule type" value="Genomic_DNA"/>
</dbReference>
<protein>
    <submittedName>
        <fullName evidence="1">Uncharacterized protein</fullName>
    </submittedName>
</protein>
<dbReference type="AlphaFoldDB" id="A0A9N8DUN6"/>